<dbReference type="EMBL" id="AFNH02000161">
    <property type="protein sequence ID" value="EZG80314.1"/>
    <property type="molecule type" value="Genomic_DNA"/>
</dbReference>
<dbReference type="VEuPathDB" id="CryptoDB:GNI_021850"/>
<keyword evidence="3" id="KW-1185">Reference proteome</keyword>
<name>A0A023BBQ8_GRENI</name>
<accession>A0A023BBQ8</accession>
<comment type="caution">
    <text evidence="2">The sequence shown here is derived from an EMBL/GenBank/DDBJ whole genome shotgun (WGS) entry which is preliminary data.</text>
</comment>
<protein>
    <submittedName>
        <fullName evidence="2">Uncharacterized protein</fullName>
    </submittedName>
</protein>
<organism evidence="2 3">
    <name type="scientific">Gregarina niphandrodes</name>
    <name type="common">Septate eugregarine</name>
    <dbReference type="NCBI Taxonomy" id="110365"/>
    <lineage>
        <taxon>Eukaryota</taxon>
        <taxon>Sar</taxon>
        <taxon>Alveolata</taxon>
        <taxon>Apicomplexa</taxon>
        <taxon>Conoidasida</taxon>
        <taxon>Gregarinasina</taxon>
        <taxon>Eugregarinorida</taxon>
        <taxon>Gregarinidae</taxon>
        <taxon>Gregarina</taxon>
    </lineage>
</organism>
<feature type="compositionally biased region" description="Basic and acidic residues" evidence="1">
    <location>
        <begin position="350"/>
        <end position="364"/>
    </location>
</feature>
<gene>
    <name evidence="2" type="ORF">GNI_021850</name>
</gene>
<reference evidence="2" key="1">
    <citation type="submission" date="2013-12" db="EMBL/GenBank/DDBJ databases">
        <authorList>
            <person name="Omoto C.K."/>
            <person name="Sibley D."/>
            <person name="Venepally P."/>
            <person name="Hadjithomas M."/>
            <person name="Karamycheva S."/>
            <person name="Brunk B."/>
            <person name="Roos D."/>
            <person name="Caler E."/>
            <person name="Lorenzi H."/>
        </authorList>
    </citation>
    <scope>NUCLEOTIDE SEQUENCE</scope>
</reference>
<feature type="compositionally biased region" description="Basic and acidic residues" evidence="1">
    <location>
        <begin position="484"/>
        <end position="505"/>
    </location>
</feature>
<dbReference type="AlphaFoldDB" id="A0A023BBQ8"/>
<feature type="non-terminal residue" evidence="2">
    <location>
        <position position="505"/>
    </location>
</feature>
<feature type="region of interest" description="Disordered" evidence="1">
    <location>
        <begin position="400"/>
        <end position="425"/>
    </location>
</feature>
<sequence length="505" mass="56153">MSSNAFQFFISTSSVAVIPEDLRSRDRSDLKRYDLDGISELDKSILVLDLEEGEFVPRLGAIPARIIELPYRTKRPVAAKKHVRNHIEMVSKNKWIFGLPNLAGLVRYQRHLQRGDAPVGAAADVAEPLVGPGIRPVPRSPTVAPEMIGRWYKILVVCSICDIPRWRRLCGCGKCPAKRPYCPSIGLFHGSFRNFKSVTLPPVVVTTPHVIDQTALKALRKQSSCSVFETINWDVVILTPAVFEPPMVVTHGALARLRCRKLFVLLQDNEPPHNQRHCQNNKSGPEGTVSHSNEGSPRAKTANIDNLLKINAQNRLFDPRIETATGEECWDDKASHFYYEARAEFSKKEIPKPMKTNSDKRKDAASASDSSDYGIDDQEDSSESEGSMLDLRVWKKPACAAMSSPPDDDRQRDGQQDDQYDNQRGSVSRFNYVVMNISLDVPIHKMFRSYTYEPKCGAGSAWAVKRASEWTAAVARVLSGSGKNGDEKGGEKGGEKGDEKGDEKG</sequence>
<feature type="region of interest" description="Disordered" evidence="1">
    <location>
        <begin position="477"/>
        <end position="505"/>
    </location>
</feature>
<evidence type="ECO:0000313" key="2">
    <source>
        <dbReference type="EMBL" id="EZG80314.1"/>
    </source>
</evidence>
<feature type="compositionally biased region" description="Acidic residues" evidence="1">
    <location>
        <begin position="374"/>
        <end position="383"/>
    </location>
</feature>
<dbReference type="Proteomes" id="UP000019763">
    <property type="component" value="Unassembled WGS sequence"/>
</dbReference>
<feature type="region of interest" description="Disordered" evidence="1">
    <location>
        <begin position="350"/>
        <end position="386"/>
    </location>
</feature>
<feature type="region of interest" description="Disordered" evidence="1">
    <location>
        <begin position="270"/>
        <end position="300"/>
    </location>
</feature>
<evidence type="ECO:0000313" key="3">
    <source>
        <dbReference type="Proteomes" id="UP000019763"/>
    </source>
</evidence>
<dbReference type="GeneID" id="22911033"/>
<proteinExistence type="predicted"/>
<feature type="compositionally biased region" description="Polar residues" evidence="1">
    <location>
        <begin position="277"/>
        <end position="295"/>
    </location>
</feature>
<dbReference type="RefSeq" id="XP_011134305.1">
    <property type="nucleotide sequence ID" value="XM_011136003.1"/>
</dbReference>
<evidence type="ECO:0000256" key="1">
    <source>
        <dbReference type="SAM" id="MobiDB-lite"/>
    </source>
</evidence>